<reference evidence="4" key="1">
    <citation type="submission" date="2015-01" db="EMBL/GenBank/DDBJ databases">
        <title>Flavisolibacter sp./LCS9/ whole genome sequencing.</title>
        <authorList>
            <person name="Kim M.K."/>
            <person name="Srinivasan S."/>
            <person name="Lee J.-J."/>
        </authorList>
    </citation>
    <scope>NUCLEOTIDE SEQUENCE [LARGE SCALE GENOMIC DNA]</scope>
    <source>
        <strain evidence="4">LCS9</strain>
    </source>
</reference>
<dbReference type="OrthoDB" id="9809908at2"/>
<dbReference type="GO" id="GO:0016020">
    <property type="term" value="C:membrane"/>
    <property type="evidence" value="ECO:0007669"/>
    <property type="project" value="InterPro"/>
</dbReference>
<evidence type="ECO:0000313" key="3">
    <source>
        <dbReference type="EMBL" id="ANE51019.1"/>
    </source>
</evidence>
<dbReference type="PANTHER" id="PTHR34220:SF7">
    <property type="entry name" value="SENSOR HISTIDINE KINASE YPDA"/>
    <property type="match status" value="1"/>
</dbReference>
<feature type="domain" description="Signal transduction histidine kinase internal region" evidence="2">
    <location>
        <begin position="164"/>
        <end position="240"/>
    </location>
</feature>
<feature type="transmembrane region" description="Helical" evidence="1">
    <location>
        <begin position="82"/>
        <end position="99"/>
    </location>
</feature>
<gene>
    <name evidence="3" type="ORF">SY85_11400</name>
</gene>
<keyword evidence="4" id="KW-1185">Reference proteome</keyword>
<proteinExistence type="predicted"/>
<accession>A0A172TVB3</accession>
<dbReference type="Proteomes" id="UP000077177">
    <property type="component" value="Chromosome"/>
</dbReference>
<dbReference type="EMBL" id="CP011390">
    <property type="protein sequence ID" value="ANE51019.1"/>
    <property type="molecule type" value="Genomic_DNA"/>
</dbReference>
<evidence type="ECO:0000313" key="4">
    <source>
        <dbReference type="Proteomes" id="UP000077177"/>
    </source>
</evidence>
<name>A0A172TVB3_9BACT</name>
<evidence type="ECO:0000256" key="1">
    <source>
        <dbReference type="SAM" id="Phobius"/>
    </source>
</evidence>
<dbReference type="STRING" id="1492898.SY85_11400"/>
<organism evidence="3 4">
    <name type="scientific">Flavisolibacter tropicus</name>
    <dbReference type="NCBI Taxonomy" id="1492898"/>
    <lineage>
        <taxon>Bacteria</taxon>
        <taxon>Pseudomonadati</taxon>
        <taxon>Bacteroidota</taxon>
        <taxon>Chitinophagia</taxon>
        <taxon>Chitinophagales</taxon>
        <taxon>Chitinophagaceae</taxon>
        <taxon>Flavisolibacter</taxon>
    </lineage>
</organism>
<protein>
    <recommendedName>
        <fullName evidence="2">Signal transduction histidine kinase internal region domain-containing protein</fullName>
    </recommendedName>
</protein>
<dbReference type="PANTHER" id="PTHR34220">
    <property type="entry name" value="SENSOR HISTIDINE KINASE YPDA"/>
    <property type="match status" value="1"/>
</dbReference>
<keyword evidence="1" id="KW-1133">Transmembrane helix</keyword>
<feature type="transmembrane region" description="Helical" evidence="1">
    <location>
        <begin position="12"/>
        <end position="30"/>
    </location>
</feature>
<dbReference type="RefSeq" id="WP_066404592.1">
    <property type="nucleotide sequence ID" value="NZ_CP011390.1"/>
</dbReference>
<reference evidence="3 4" key="2">
    <citation type="journal article" date="2016" name="Int. J. Syst. Evol. Microbiol.">
        <title>Flavisolibacter tropicus sp. nov., isolated from tropical soil.</title>
        <authorList>
            <person name="Lee J.J."/>
            <person name="Kang M.S."/>
            <person name="Kim G.S."/>
            <person name="Lee C.S."/>
            <person name="Lim S."/>
            <person name="Lee J."/>
            <person name="Roh S.H."/>
            <person name="Kang H."/>
            <person name="Ha J.M."/>
            <person name="Bae S."/>
            <person name="Jung H.Y."/>
            <person name="Kim M.K."/>
        </authorList>
    </citation>
    <scope>NUCLEOTIDE SEQUENCE [LARGE SCALE GENOMIC DNA]</scope>
    <source>
        <strain evidence="3 4">LCS9</strain>
    </source>
</reference>
<feature type="transmembrane region" description="Helical" evidence="1">
    <location>
        <begin position="42"/>
        <end position="61"/>
    </location>
</feature>
<dbReference type="AlphaFoldDB" id="A0A172TVB3"/>
<dbReference type="KEGG" id="fla:SY85_11400"/>
<dbReference type="InterPro" id="IPR050640">
    <property type="entry name" value="Bact_2-comp_sensor_kinase"/>
</dbReference>
<feature type="transmembrane region" description="Helical" evidence="1">
    <location>
        <begin position="119"/>
        <end position="143"/>
    </location>
</feature>
<sequence length="349" mass="40953">MASKEGTLHDKWFRFLGIPFIAFLSHIIFFNEEHMGADDGFTSWQIYLIAIAEALLLWETNRLVIHYFHKRYPSLHQTRQRILGWFVGCMLVTIVIRYLNIWFYDKTLFWGYVFPPEGYWYNIFIALLFVAIVAGIYETIFYFQQWKRTFAEKEALKIEQLQTQLDSLKAQINPHFLFNNLGSLSSLIMEDQLQAVRFVNELSSVYRYVLQANDKHLTTLESELAFIDNYFHLLKTRFSEGIVLNNEIDDQHLSYLLPPLTLQLLIENAIKHNAILPESPLVITLYTRETDSLIVVNNLQKKSSLLTSNKLGLRNITTKYRLLNQKEVLIKQTDKTFQVSLPLIKNSDI</sequence>
<evidence type="ECO:0000259" key="2">
    <source>
        <dbReference type="Pfam" id="PF06580"/>
    </source>
</evidence>
<keyword evidence="1" id="KW-0472">Membrane</keyword>
<dbReference type="Pfam" id="PF06580">
    <property type="entry name" value="His_kinase"/>
    <property type="match status" value="1"/>
</dbReference>
<keyword evidence="1" id="KW-0812">Transmembrane</keyword>
<dbReference type="InterPro" id="IPR010559">
    <property type="entry name" value="Sig_transdc_His_kin_internal"/>
</dbReference>
<dbReference type="GO" id="GO:0000155">
    <property type="term" value="F:phosphorelay sensor kinase activity"/>
    <property type="evidence" value="ECO:0007669"/>
    <property type="project" value="InterPro"/>
</dbReference>